<dbReference type="CDD" id="cd00064">
    <property type="entry name" value="FU"/>
    <property type="match status" value="1"/>
</dbReference>
<evidence type="ECO:0000313" key="2">
    <source>
        <dbReference type="EMBL" id="KAL1138009.1"/>
    </source>
</evidence>
<keyword evidence="1" id="KW-0812">Transmembrane</keyword>
<evidence type="ECO:0008006" key="4">
    <source>
        <dbReference type="Google" id="ProtNLM"/>
    </source>
</evidence>
<name>A0ABD0YPU3_9HEMI</name>
<dbReference type="SUPFAM" id="SSF57184">
    <property type="entry name" value="Growth factor receptor domain"/>
    <property type="match status" value="1"/>
</dbReference>
<dbReference type="Proteomes" id="UP001558652">
    <property type="component" value="Unassembled WGS sequence"/>
</dbReference>
<protein>
    <recommendedName>
        <fullName evidence="4">TNFR-Cys domain-containing protein</fullName>
    </recommendedName>
</protein>
<sequence>MASKRRKRKLARAKCHPFESRNSPKCWVDAFLPRVWFPCRSLVKYGGPFGCTKCAIGRYPETSTRLCLSCHPSCAECTGPGAASCSSCSPKLVLNGGKCSSPTTADSRTECRDCRTSGEEITHSGAAGKRRIPMDSIEAAAQSFKRTRHLDYHSPIITVTVIVVIACLVVVILFTILFTVLQVRMACAESCLGTEQGVRNQKNTGSVYDDLTNVVDIVRLMIIQV</sequence>
<dbReference type="AlphaFoldDB" id="A0ABD0YPU3"/>
<keyword evidence="3" id="KW-1185">Reference proteome</keyword>
<feature type="transmembrane region" description="Helical" evidence="1">
    <location>
        <begin position="156"/>
        <end position="181"/>
    </location>
</feature>
<proteinExistence type="predicted"/>
<evidence type="ECO:0000256" key="1">
    <source>
        <dbReference type="SAM" id="Phobius"/>
    </source>
</evidence>
<organism evidence="2 3">
    <name type="scientific">Ranatra chinensis</name>
    <dbReference type="NCBI Taxonomy" id="642074"/>
    <lineage>
        <taxon>Eukaryota</taxon>
        <taxon>Metazoa</taxon>
        <taxon>Ecdysozoa</taxon>
        <taxon>Arthropoda</taxon>
        <taxon>Hexapoda</taxon>
        <taxon>Insecta</taxon>
        <taxon>Pterygota</taxon>
        <taxon>Neoptera</taxon>
        <taxon>Paraneoptera</taxon>
        <taxon>Hemiptera</taxon>
        <taxon>Heteroptera</taxon>
        <taxon>Panheteroptera</taxon>
        <taxon>Nepomorpha</taxon>
        <taxon>Nepidae</taxon>
        <taxon>Ranatrinae</taxon>
        <taxon>Ranatra</taxon>
    </lineage>
</organism>
<dbReference type="EMBL" id="JBFDAA010000004">
    <property type="protein sequence ID" value="KAL1138009.1"/>
    <property type="molecule type" value="Genomic_DNA"/>
</dbReference>
<accession>A0ABD0YPU3</accession>
<dbReference type="Gene3D" id="2.10.220.10">
    <property type="entry name" value="Hormone Receptor, Insulin-like Growth Factor Receptor 1, Chain A, domain 2"/>
    <property type="match status" value="1"/>
</dbReference>
<dbReference type="InterPro" id="IPR009030">
    <property type="entry name" value="Growth_fac_rcpt_cys_sf"/>
</dbReference>
<dbReference type="InterPro" id="IPR006212">
    <property type="entry name" value="Furin_repeat"/>
</dbReference>
<keyword evidence="1" id="KW-1133">Transmembrane helix</keyword>
<evidence type="ECO:0000313" key="3">
    <source>
        <dbReference type="Proteomes" id="UP001558652"/>
    </source>
</evidence>
<reference evidence="2 3" key="1">
    <citation type="submission" date="2024-07" db="EMBL/GenBank/DDBJ databases">
        <title>Chromosome-level genome assembly of the water stick insect Ranatra chinensis (Heteroptera: Nepidae).</title>
        <authorList>
            <person name="Liu X."/>
        </authorList>
    </citation>
    <scope>NUCLEOTIDE SEQUENCE [LARGE SCALE GENOMIC DNA]</scope>
    <source>
        <strain evidence="2">Cailab_2021Rc</strain>
        <tissue evidence="2">Muscle</tissue>
    </source>
</reference>
<dbReference type="SMART" id="SM00261">
    <property type="entry name" value="FU"/>
    <property type="match status" value="1"/>
</dbReference>
<gene>
    <name evidence="2" type="ORF">AAG570_009704</name>
</gene>
<comment type="caution">
    <text evidence="2">The sequence shown here is derived from an EMBL/GenBank/DDBJ whole genome shotgun (WGS) entry which is preliminary data.</text>
</comment>
<keyword evidence="1" id="KW-0472">Membrane</keyword>